<dbReference type="InterPro" id="IPR036514">
    <property type="entry name" value="SGNH_hydro_sf"/>
</dbReference>
<dbReference type="InterPro" id="IPR029044">
    <property type="entry name" value="Nucleotide-diphossugar_trans"/>
</dbReference>
<feature type="domain" description="SGNH hydrolase-type esterase" evidence="1">
    <location>
        <begin position="268"/>
        <end position="408"/>
    </location>
</feature>
<dbReference type="InterPro" id="IPR003329">
    <property type="entry name" value="Cytidylyl_trans"/>
</dbReference>
<dbReference type="Pfam" id="PF13472">
    <property type="entry name" value="Lipase_GDSL_2"/>
    <property type="match status" value="1"/>
</dbReference>
<organism evidence="2 3">
    <name type="scientific">Edwardsiella hoshinae</name>
    <dbReference type="NCBI Taxonomy" id="93378"/>
    <lineage>
        <taxon>Bacteria</taxon>
        <taxon>Pseudomonadati</taxon>
        <taxon>Pseudomonadota</taxon>
        <taxon>Gammaproteobacteria</taxon>
        <taxon>Enterobacterales</taxon>
        <taxon>Hafniaceae</taxon>
        <taxon>Edwardsiella</taxon>
    </lineage>
</organism>
<evidence type="ECO:0000259" key="1">
    <source>
        <dbReference type="Pfam" id="PF13472"/>
    </source>
</evidence>
<dbReference type="EMBL" id="CP016043">
    <property type="protein sequence ID" value="AOV97378.1"/>
    <property type="molecule type" value="Genomic_DNA"/>
</dbReference>
<reference evidence="2 3" key="1">
    <citation type="submission" date="2016-06" db="EMBL/GenBank/DDBJ databases">
        <title>Complete genome sequence of Edwardsiella hoshinae ATCC 35051.</title>
        <authorList>
            <person name="Reichley S.R."/>
            <person name="Waldbieser G.C."/>
            <person name="Lawrence M.L."/>
            <person name="Griffin M.J."/>
        </authorList>
    </citation>
    <scope>NUCLEOTIDE SEQUENCE [LARGE SCALE GENOMIC DNA]</scope>
    <source>
        <strain evidence="2 3">ATCC 35051</strain>
    </source>
</reference>
<dbReference type="Pfam" id="PF02348">
    <property type="entry name" value="CTP_transf_3"/>
    <property type="match status" value="1"/>
</dbReference>
<evidence type="ECO:0000313" key="3">
    <source>
        <dbReference type="Proteomes" id="UP000175893"/>
    </source>
</evidence>
<dbReference type="SUPFAM" id="SSF52266">
    <property type="entry name" value="SGNH hydrolase"/>
    <property type="match status" value="1"/>
</dbReference>
<keyword evidence="2" id="KW-0808">Transferase</keyword>
<evidence type="ECO:0000313" key="2">
    <source>
        <dbReference type="EMBL" id="AOV97378.1"/>
    </source>
</evidence>
<protein>
    <submittedName>
        <fullName evidence="2">Acylneuraminate cytidylyltransferase</fullName>
    </submittedName>
</protein>
<dbReference type="CDD" id="cd01841">
    <property type="entry name" value="NnaC_like"/>
    <property type="match status" value="1"/>
</dbReference>
<dbReference type="SUPFAM" id="SSF53448">
    <property type="entry name" value="Nucleotide-diphospho-sugar transferases"/>
    <property type="match status" value="1"/>
</dbReference>
<sequence length="419" mass="47893">MKVTKVAIIPARSGSKGLPNKNILMLVNKPLIAYTIEAALNSGVFDRVIVSTDSYEYKYIAETCGAEVFMRDDKLASDSATSYMVIEDVLNKIKSVQYFALLQPTSPFRTALHIKSAAALYESSGHDFLVSMVQSDKSSCLIKPLTEDLTLKHFDMDFSSYRRQDKKEYSPNGAIFMAEPGAYLRKKHFFGGDSVAFIMSKEDSLDIDDQYDFEVAINIQMRRNKKETLQKNIIKRITEKQEIMHVNRPITLLGHSIFDYWSVEKINDIEVNNLGVAGINTREYIDLILDKSLIKSIGKTVIIMLGTNDIVINGWEIPRSVEWMCEFFDKIRDIRCDMDVYFISVPPVRGRIDRRNDIITKLNIALKKLCFDKNVCWIDLYPDFYDEFGNLPASYTYDGLHFSELAYAQLKKNIEAALS</sequence>
<dbReference type="InterPro" id="IPR050793">
    <property type="entry name" value="CMP-NeuNAc_synthase"/>
</dbReference>
<accession>A0ABN4SWQ3</accession>
<proteinExistence type="predicted"/>
<dbReference type="Gene3D" id="3.90.550.10">
    <property type="entry name" value="Spore Coat Polysaccharide Biosynthesis Protein SpsA, Chain A"/>
    <property type="match status" value="1"/>
</dbReference>
<dbReference type="PANTHER" id="PTHR21485">
    <property type="entry name" value="HAD SUPERFAMILY MEMBERS CMAS AND KDSC"/>
    <property type="match status" value="1"/>
</dbReference>
<name>A0ABN4SWQ3_9GAMM</name>
<dbReference type="Proteomes" id="UP000175893">
    <property type="component" value="Chromosome"/>
</dbReference>
<dbReference type="PANTHER" id="PTHR21485:SF6">
    <property type="entry name" value="N-ACYLNEURAMINATE CYTIDYLYLTRANSFERASE-RELATED"/>
    <property type="match status" value="1"/>
</dbReference>
<keyword evidence="3" id="KW-1185">Reference proteome</keyword>
<keyword evidence="2" id="KW-0548">Nucleotidyltransferase</keyword>
<gene>
    <name evidence="2" type="ORF">A9798_10690</name>
</gene>
<dbReference type="InterPro" id="IPR013830">
    <property type="entry name" value="SGNH_hydro"/>
</dbReference>
<dbReference type="Gene3D" id="3.40.50.1110">
    <property type="entry name" value="SGNH hydrolase"/>
    <property type="match status" value="1"/>
</dbReference>
<dbReference type="CDD" id="cd02513">
    <property type="entry name" value="CMP-NeuAc_Synthase"/>
    <property type="match status" value="1"/>
</dbReference>
<dbReference type="GO" id="GO:0016779">
    <property type="term" value="F:nucleotidyltransferase activity"/>
    <property type="evidence" value="ECO:0007669"/>
    <property type="project" value="UniProtKB-KW"/>
</dbReference>